<dbReference type="SMART" id="SM00358">
    <property type="entry name" value="DSRM"/>
    <property type="match status" value="1"/>
</dbReference>
<accession>A0A9P6QIG1</accession>
<dbReference type="InterPro" id="IPR025239">
    <property type="entry name" value="DUF4187"/>
</dbReference>
<dbReference type="SMART" id="SM00240">
    <property type="entry name" value="FHA"/>
    <property type="match status" value="1"/>
</dbReference>
<feature type="compositionally biased region" description="Acidic residues" evidence="7">
    <location>
        <begin position="773"/>
        <end position="783"/>
    </location>
</feature>
<dbReference type="PANTHER" id="PTHR13165">
    <property type="entry name" value="ARSENITE-RESISTANCE PROTEIN 2"/>
    <property type="match status" value="1"/>
</dbReference>
<feature type="region of interest" description="Disordered" evidence="7">
    <location>
        <begin position="1197"/>
        <end position="1268"/>
    </location>
</feature>
<organism evidence="11 12">
    <name type="scientific">Actinomortierella ambigua</name>
    <dbReference type="NCBI Taxonomy" id="1343610"/>
    <lineage>
        <taxon>Eukaryota</taxon>
        <taxon>Fungi</taxon>
        <taxon>Fungi incertae sedis</taxon>
        <taxon>Mucoromycota</taxon>
        <taxon>Mortierellomycotina</taxon>
        <taxon>Mortierellomycetes</taxon>
        <taxon>Mortierellales</taxon>
        <taxon>Mortierellaceae</taxon>
        <taxon>Actinomortierella</taxon>
    </lineage>
</organism>
<keyword evidence="4" id="KW-0862">Zinc</keyword>
<dbReference type="InterPro" id="IPR013087">
    <property type="entry name" value="Znf_C2H2_type"/>
</dbReference>
<evidence type="ECO:0000256" key="7">
    <source>
        <dbReference type="SAM" id="MobiDB-lite"/>
    </source>
</evidence>
<evidence type="ECO:0000256" key="5">
    <source>
        <dbReference type="PROSITE-ProRule" id="PRU00266"/>
    </source>
</evidence>
<keyword evidence="6" id="KW-0175">Coiled coil</keyword>
<feature type="region of interest" description="Disordered" evidence="7">
    <location>
        <begin position="520"/>
        <end position="592"/>
    </location>
</feature>
<dbReference type="SUPFAM" id="SSF54768">
    <property type="entry name" value="dsRNA-binding domain-like"/>
    <property type="match status" value="1"/>
</dbReference>
<evidence type="ECO:0000313" key="11">
    <source>
        <dbReference type="EMBL" id="KAG0269470.1"/>
    </source>
</evidence>
<comment type="similarity">
    <text evidence="2">Belongs to the ARS2 family.</text>
</comment>
<feature type="compositionally biased region" description="Low complexity" evidence="7">
    <location>
        <begin position="449"/>
        <end position="471"/>
    </location>
</feature>
<feature type="compositionally biased region" description="Basic and acidic residues" evidence="7">
    <location>
        <begin position="1203"/>
        <end position="1215"/>
    </location>
</feature>
<dbReference type="Proteomes" id="UP000807716">
    <property type="component" value="Unassembled WGS sequence"/>
</dbReference>
<dbReference type="OrthoDB" id="342064at2759"/>
<name>A0A9P6QIG1_9FUNG</name>
<dbReference type="InterPro" id="IPR000253">
    <property type="entry name" value="FHA_dom"/>
</dbReference>
<dbReference type="Gene3D" id="2.60.200.20">
    <property type="match status" value="1"/>
</dbReference>
<evidence type="ECO:0000313" key="12">
    <source>
        <dbReference type="Proteomes" id="UP000807716"/>
    </source>
</evidence>
<feature type="compositionally biased region" description="Acidic residues" evidence="7">
    <location>
        <begin position="195"/>
        <end position="204"/>
    </location>
</feature>
<dbReference type="InterPro" id="IPR007042">
    <property type="entry name" value="SERRATE/Ars2_C"/>
</dbReference>
<feature type="domain" description="FHA" evidence="8">
    <location>
        <begin position="91"/>
        <end position="141"/>
    </location>
</feature>
<evidence type="ECO:0000256" key="2">
    <source>
        <dbReference type="ARBA" id="ARBA00005407"/>
    </source>
</evidence>
<dbReference type="PROSITE" id="PS50006">
    <property type="entry name" value="FHA_DOMAIN"/>
    <property type="match status" value="1"/>
</dbReference>
<dbReference type="InterPro" id="IPR008984">
    <property type="entry name" value="SMAD_FHA_dom_sf"/>
</dbReference>
<feature type="region of interest" description="Disordered" evidence="7">
    <location>
        <begin position="438"/>
        <end position="486"/>
    </location>
</feature>
<feature type="domain" description="DRBM" evidence="9">
    <location>
        <begin position="239"/>
        <end position="311"/>
    </location>
</feature>
<gene>
    <name evidence="11" type="ORF">DFQ27_003382</name>
</gene>
<dbReference type="PROSITE" id="PS50137">
    <property type="entry name" value="DS_RBD"/>
    <property type="match status" value="1"/>
</dbReference>
<comment type="caution">
    <text evidence="11">The sequence shown here is derived from an EMBL/GenBank/DDBJ whole genome shotgun (WGS) entry which is preliminary data.</text>
</comment>
<feature type="region of interest" description="Disordered" evidence="7">
    <location>
        <begin position="755"/>
        <end position="786"/>
    </location>
</feature>
<keyword evidence="12" id="KW-1185">Reference proteome</keyword>
<evidence type="ECO:0000259" key="8">
    <source>
        <dbReference type="PROSITE" id="PS50006"/>
    </source>
</evidence>
<evidence type="ECO:0000256" key="6">
    <source>
        <dbReference type="SAM" id="Coils"/>
    </source>
</evidence>
<dbReference type="InterPro" id="IPR014720">
    <property type="entry name" value="dsRBD_dom"/>
</dbReference>
<feature type="region of interest" description="Disordered" evidence="7">
    <location>
        <begin position="1"/>
        <end position="52"/>
    </location>
</feature>
<keyword evidence="5" id="KW-0694">RNA-binding</keyword>
<evidence type="ECO:0000256" key="3">
    <source>
        <dbReference type="ARBA" id="ARBA00023242"/>
    </source>
</evidence>
<feature type="compositionally biased region" description="Basic and acidic residues" evidence="7">
    <location>
        <begin position="1237"/>
        <end position="1246"/>
    </location>
</feature>
<dbReference type="InterPro" id="IPR039727">
    <property type="entry name" value="SE/Ars2"/>
</dbReference>
<protein>
    <recommendedName>
        <fullName evidence="13">FHA domain-containing protein</fullName>
    </recommendedName>
</protein>
<comment type="subcellular location">
    <subcellularLocation>
        <location evidence="1">Nucleus</location>
    </subcellularLocation>
</comment>
<dbReference type="PROSITE" id="PS50157">
    <property type="entry name" value="ZINC_FINGER_C2H2_2"/>
    <property type="match status" value="1"/>
</dbReference>
<evidence type="ECO:0000259" key="10">
    <source>
        <dbReference type="PROSITE" id="PS50157"/>
    </source>
</evidence>
<feature type="compositionally biased region" description="Basic and acidic residues" evidence="7">
    <location>
        <begin position="565"/>
        <end position="584"/>
    </location>
</feature>
<feature type="compositionally biased region" description="Gly residues" evidence="7">
    <location>
        <begin position="1219"/>
        <end position="1230"/>
    </location>
</feature>
<reference evidence="11" key="1">
    <citation type="journal article" date="2020" name="Fungal Divers.">
        <title>Resolving the Mortierellaceae phylogeny through synthesis of multi-gene phylogenetics and phylogenomics.</title>
        <authorList>
            <person name="Vandepol N."/>
            <person name="Liber J."/>
            <person name="Desiro A."/>
            <person name="Na H."/>
            <person name="Kennedy M."/>
            <person name="Barry K."/>
            <person name="Grigoriev I.V."/>
            <person name="Miller A.N."/>
            <person name="O'Donnell K."/>
            <person name="Stajich J.E."/>
            <person name="Bonito G."/>
        </authorList>
    </citation>
    <scope>NUCLEOTIDE SEQUENCE</scope>
    <source>
        <strain evidence="11">BC1065</strain>
    </source>
</reference>
<dbReference type="GO" id="GO:0008270">
    <property type="term" value="F:zinc ion binding"/>
    <property type="evidence" value="ECO:0007669"/>
    <property type="project" value="UniProtKB-KW"/>
</dbReference>
<dbReference type="Pfam" id="PF04959">
    <property type="entry name" value="ARS2"/>
    <property type="match status" value="1"/>
</dbReference>
<dbReference type="GO" id="GO:0031053">
    <property type="term" value="P:primary miRNA processing"/>
    <property type="evidence" value="ECO:0007669"/>
    <property type="project" value="TreeGrafter"/>
</dbReference>
<dbReference type="EMBL" id="JAAAJB010000024">
    <property type="protein sequence ID" value="KAG0269470.1"/>
    <property type="molecule type" value="Genomic_DNA"/>
</dbReference>
<dbReference type="GO" id="GO:0016604">
    <property type="term" value="C:nuclear body"/>
    <property type="evidence" value="ECO:0007669"/>
    <property type="project" value="TreeGrafter"/>
</dbReference>
<feature type="domain" description="C2H2-type" evidence="10">
    <location>
        <begin position="1069"/>
        <end position="1097"/>
    </location>
</feature>
<keyword evidence="4" id="KW-0863">Zinc-finger</keyword>
<evidence type="ECO:0000256" key="4">
    <source>
        <dbReference type="PROSITE-ProRule" id="PRU00042"/>
    </source>
</evidence>
<dbReference type="SUPFAM" id="SSF49879">
    <property type="entry name" value="SMAD/FHA domain"/>
    <property type="match status" value="1"/>
</dbReference>
<feature type="compositionally biased region" description="Basic and acidic residues" evidence="7">
    <location>
        <begin position="531"/>
        <end position="541"/>
    </location>
</feature>
<feature type="region of interest" description="Disordered" evidence="7">
    <location>
        <begin position="169"/>
        <end position="207"/>
    </location>
</feature>
<dbReference type="Pfam" id="PF12066">
    <property type="entry name" value="SERRATE_Ars2_N"/>
    <property type="match status" value="1"/>
</dbReference>
<feature type="coiled-coil region" evidence="6">
    <location>
        <begin position="353"/>
        <end position="399"/>
    </location>
</feature>
<dbReference type="GO" id="GO:0003723">
    <property type="term" value="F:RNA binding"/>
    <property type="evidence" value="ECO:0007669"/>
    <property type="project" value="UniProtKB-UniRule"/>
</dbReference>
<evidence type="ECO:0008006" key="13">
    <source>
        <dbReference type="Google" id="ProtNLM"/>
    </source>
</evidence>
<dbReference type="InterPro" id="IPR021933">
    <property type="entry name" value="SERRATE/Ars2_N"/>
</dbReference>
<dbReference type="AlphaFoldDB" id="A0A9P6QIG1"/>
<dbReference type="Gene3D" id="3.30.160.20">
    <property type="match status" value="1"/>
</dbReference>
<feature type="compositionally biased region" description="Basic and acidic residues" evidence="7">
    <location>
        <begin position="475"/>
        <end position="486"/>
    </location>
</feature>
<dbReference type="PANTHER" id="PTHR13165:SF0">
    <property type="entry name" value="SERRATE RNA EFFECTOR MOLECULE HOMOLOG"/>
    <property type="match status" value="1"/>
</dbReference>
<sequence>MSFIVPTAPARRKTDADRTSAESPSASVRDARDHAHSLKAPTAGSAIPPNAPPLKYQKPSWSGFPNQQFYFEVIKNGIVIDEILVPEKQFLVIGRLPFCDLEMEHPSLSRYHAVVQFKSNGESFIYDLNSSHGTRLNKNKIPPGMHVALKPGDQLRFGESTRIYLFQTKDEVDREEEEQELVRQKIRQQSPHEDDLPEEEEEQRDFDWGMKEDAVDEEADIVDGDFRQQVDENAYYRSDPKKALRNYLQGRGYAYEFELEESGPGHARVYTARIRLPLESAMGPIYGEATTGKKRDAEREAALDACIKLDSRANTTARSKKYDDDDDGDDDFYDRTAKVKKSAKKDTQEVVTHESLLEKHSRLQKDMAQLESRIQAFDAMEAERKKVEQENDLDAYMTMLEKSKGDSKGKMAQDLAILQKEEKRLLKLIELTKPVDYAAKLGGAPPKPSSTTPSSSSSSSSTPPKRPASASQEDDQPRDSQKRARVIDHLIIAFQHQTKERVDNMPKEFFDREEYSDDEYGYRSRSKFRRERSPEKDDFGRDKRRRKKSASPDDRERRPRRNRSSSRDAGDPGDHYIPNYDRDGYNPAPRYGRGEYGGRFGGMGEYAGYEREYRGSSRHREEGFMEMEGGGDMPGNWGGPGGERVDDPMKLDYLVSFKQFCEHLRGLDRASHRYRRYTDEELQSRYATYRDDFIAKHRSMFFDAHKDEAWFQEKYHPEHSKARRVEILALRKKLYDQFVNDLANGKYDATTCDEDQAKAETGSKGAAAGGGRDDEEREDEEGELPNSDIPMLYLRAVLPNVSKKSLLEICQKIPGFRSLSLSEPHPLKELQRIGWIKLEQGTDTEEALKAITEVTTDDYQVSTTPHRPTRARYTHEVASSDARLQADRELVELVAKACDRDLNEAVAALAAEGATDSDGDTAMSSVTYDGVSLLEKRLQSHILPALEKNVDDSEQEEGAIKTGNERQVLDMYIEYLRQVHMFCYYCGGESDNLEEFARKCVKHYRKPEPRGGSNAAKGATWVKNLEQKLQVKVYPPSDEEVEKLGGKSMEKSIVKFLQQKTQQQEPAKWRCKICTKPFRGEEFVHKHIRSKHPDDVKEVEESVQLFNNYVLDPYHINPATQPHQQPLQAPAMHSGPHPAAALMGAGPMPLHFGAGSHPMPMPFMGPTGVSPMFPHGFVPPSFSATAALAGTPMDQIPRIGFDIPKRVSKDDDSKRGKGGGDGAPSGGSSRGGLQLDPRSRMTDPRQVKSYVDLDAPAEGDLDAKYNLW</sequence>
<evidence type="ECO:0000256" key="1">
    <source>
        <dbReference type="ARBA" id="ARBA00004123"/>
    </source>
</evidence>
<keyword evidence="3" id="KW-0539">Nucleus</keyword>
<dbReference type="SMART" id="SM01173">
    <property type="entry name" value="DUF4187"/>
    <property type="match status" value="1"/>
</dbReference>
<dbReference type="CDD" id="cd19856">
    <property type="entry name" value="DSRM_Kanadaptin"/>
    <property type="match status" value="1"/>
</dbReference>
<keyword evidence="4" id="KW-0479">Metal-binding</keyword>
<dbReference type="Pfam" id="PF00498">
    <property type="entry name" value="FHA"/>
    <property type="match status" value="1"/>
</dbReference>
<evidence type="ECO:0000259" key="9">
    <source>
        <dbReference type="PROSITE" id="PS50137"/>
    </source>
</evidence>
<dbReference type="Pfam" id="PF00035">
    <property type="entry name" value="dsrm"/>
    <property type="match status" value="1"/>
</dbReference>
<dbReference type="PROSITE" id="PS00028">
    <property type="entry name" value="ZINC_FINGER_C2H2_1"/>
    <property type="match status" value="1"/>
</dbReference>
<proteinExistence type="inferred from homology"/>